<dbReference type="KEGG" id="pgr:PGTG_03005"/>
<dbReference type="VEuPathDB" id="FungiDB:PGTG_03005"/>
<proteinExistence type="predicted"/>
<dbReference type="RefSeq" id="XP_003321468.2">
    <property type="nucleotide sequence ID" value="XM_003321420.2"/>
</dbReference>
<dbReference type="OrthoDB" id="1421156at2759"/>
<protein>
    <submittedName>
        <fullName evidence="1">Uncharacterized protein</fullName>
    </submittedName>
</protein>
<accession>E3JYC4</accession>
<sequence length="101" mass="11518">MGIPCIHQVHNATRKGAKFTADNFHEQWHVKSDLAVQLNENQDATEAPQKNHEDAFLSKVFQKFQSLHPGEQNFVLGKIHKLLNGTHATIPLEEPKFDKNH</sequence>
<dbReference type="HOGENOM" id="CLU_2293073_0_0_1"/>
<organism evidence="1 2">
    <name type="scientific">Puccinia graminis f. sp. tritici (strain CRL 75-36-700-3 / race SCCL)</name>
    <name type="common">Black stem rust fungus</name>
    <dbReference type="NCBI Taxonomy" id="418459"/>
    <lineage>
        <taxon>Eukaryota</taxon>
        <taxon>Fungi</taxon>
        <taxon>Dikarya</taxon>
        <taxon>Basidiomycota</taxon>
        <taxon>Pucciniomycotina</taxon>
        <taxon>Pucciniomycetes</taxon>
        <taxon>Pucciniales</taxon>
        <taxon>Pucciniaceae</taxon>
        <taxon>Puccinia</taxon>
    </lineage>
</organism>
<evidence type="ECO:0000313" key="2">
    <source>
        <dbReference type="Proteomes" id="UP000008783"/>
    </source>
</evidence>
<evidence type="ECO:0000313" key="1">
    <source>
        <dbReference type="EMBL" id="EFP77049.2"/>
    </source>
</evidence>
<reference evidence="2" key="2">
    <citation type="journal article" date="2011" name="Proc. Natl. Acad. Sci. U.S.A.">
        <title>Obligate biotrophy features unraveled by the genomic analysis of rust fungi.</title>
        <authorList>
            <person name="Duplessis S."/>
            <person name="Cuomo C.A."/>
            <person name="Lin Y.-C."/>
            <person name="Aerts A."/>
            <person name="Tisserant E."/>
            <person name="Veneault-Fourrey C."/>
            <person name="Joly D.L."/>
            <person name="Hacquard S."/>
            <person name="Amselem J."/>
            <person name="Cantarel B.L."/>
            <person name="Chiu R."/>
            <person name="Coutinho P.M."/>
            <person name="Feau N."/>
            <person name="Field M."/>
            <person name="Frey P."/>
            <person name="Gelhaye E."/>
            <person name="Goldberg J."/>
            <person name="Grabherr M.G."/>
            <person name="Kodira C.D."/>
            <person name="Kohler A."/>
            <person name="Kuees U."/>
            <person name="Lindquist E.A."/>
            <person name="Lucas S.M."/>
            <person name="Mago R."/>
            <person name="Mauceli E."/>
            <person name="Morin E."/>
            <person name="Murat C."/>
            <person name="Pangilinan J.L."/>
            <person name="Park R."/>
            <person name="Pearson M."/>
            <person name="Quesneville H."/>
            <person name="Rouhier N."/>
            <person name="Sakthikumar S."/>
            <person name="Salamov A.A."/>
            <person name="Schmutz J."/>
            <person name="Selles B."/>
            <person name="Shapiro H."/>
            <person name="Tanguay P."/>
            <person name="Tuskan G.A."/>
            <person name="Henrissat B."/>
            <person name="Van de Peer Y."/>
            <person name="Rouze P."/>
            <person name="Ellis J.G."/>
            <person name="Dodds P.N."/>
            <person name="Schein J.E."/>
            <person name="Zhong S."/>
            <person name="Hamelin R.C."/>
            <person name="Grigoriev I.V."/>
            <person name="Szabo L.J."/>
            <person name="Martin F."/>
        </authorList>
    </citation>
    <scope>NUCLEOTIDE SEQUENCE [LARGE SCALE GENOMIC DNA]</scope>
    <source>
        <strain evidence="2">CRL 75-36-700-3 / race SCCL</strain>
    </source>
</reference>
<gene>
    <name evidence="1" type="ORF">PGTG_03005</name>
</gene>
<keyword evidence="2" id="KW-1185">Reference proteome</keyword>
<dbReference type="GeneID" id="10529396"/>
<dbReference type="Proteomes" id="UP000008783">
    <property type="component" value="Unassembled WGS sequence"/>
</dbReference>
<name>E3JYC4_PUCGT</name>
<dbReference type="AlphaFoldDB" id="E3JYC4"/>
<reference key="1">
    <citation type="submission" date="2007-01" db="EMBL/GenBank/DDBJ databases">
        <title>The Genome Sequence of Puccinia graminis f. sp. tritici Strain CRL 75-36-700-3.</title>
        <authorList>
            <consortium name="The Broad Institute Genome Sequencing Platform"/>
            <person name="Birren B."/>
            <person name="Lander E."/>
            <person name="Galagan J."/>
            <person name="Nusbaum C."/>
            <person name="Devon K."/>
            <person name="Cuomo C."/>
            <person name="Jaffe D."/>
            <person name="Butler J."/>
            <person name="Alvarez P."/>
            <person name="Gnerre S."/>
            <person name="Grabherr M."/>
            <person name="Mauceli E."/>
            <person name="Brockman W."/>
            <person name="Young S."/>
            <person name="LaButti K."/>
            <person name="Sykes S."/>
            <person name="DeCaprio D."/>
            <person name="Crawford M."/>
            <person name="Koehrsen M."/>
            <person name="Engels R."/>
            <person name="Montgomery P."/>
            <person name="Pearson M."/>
            <person name="Howarth C."/>
            <person name="Larson L."/>
            <person name="White J."/>
            <person name="Zeng Q."/>
            <person name="Kodira C."/>
            <person name="Yandava C."/>
            <person name="Alvarado L."/>
            <person name="O'Leary S."/>
            <person name="Szabo L."/>
            <person name="Dean R."/>
            <person name="Schein J."/>
        </authorList>
    </citation>
    <scope>NUCLEOTIDE SEQUENCE</scope>
    <source>
        <strain>CRL 75-36-700-3</strain>
    </source>
</reference>
<dbReference type="InParanoid" id="E3JYC4"/>
<dbReference type="EMBL" id="DS178267">
    <property type="protein sequence ID" value="EFP77049.2"/>
    <property type="molecule type" value="Genomic_DNA"/>
</dbReference>